<feature type="region of interest" description="Disordered" evidence="1">
    <location>
        <begin position="212"/>
        <end position="259"/>
    </location>
</feature>
<keyword evidence="3" id="KW-0732">Signal</keyword>
<dbReference type="NCBIfam" id="NF038134">
    <property type="entry name" value="choice_anch_M"/>
    <property type="match status" value="2"/>
</dbReference>
<evidence type="ECO:0000313" key="5">
    <source>
        <dbReference type="Proteomes" id="UP000281726"/>
    </source>
</evidence>
<feature type="chain" id="PRO_5017185777" evidence="3">
    <location>
        <begin position="25"/>
        <end position="550"/>
    </location>
</feature>
<dbReference type="AlphaFoldDB" id="A0A3A9ZIR6"/>
<keyword evidence="2" id="KW-0472">Membrane</keyword>
<dbReference type="InterPro" id="IPR022395">
    <property type="entry name" value="CHP03773_ABC_transptr-like"/>
</dbReference>
<protein>
    <submittedName>
        <fullName evidence="4">LPXTG cell wall anchor domain-containing protein</fullName>
    </submittedName>
</protein>
<dbReference type="NCBIfam" id="TIGR01167">
    <property type="entry name" value="LPXTG_anchor"/>
    <property type="match status" value="1"/>
</dbReference>
<keyword evidence="2" id="KW-0812">Transmembrane</keyword>
<feature type="region of interest" description="Disordered" evidence="1">
    <location>
        <begin position="464"/>
        <end position="503"/>
    </location>
</feature>
<dbReference type="InterPro" id="IPR022435">
    <property type="entry name" value="Surface-anchored_actinobac"/>
</dbReference>
<name>A0A3A9ZIR6_9ACTN</name>
<dbReference type="NCBIfam" id="TIGR03769">
    <property type="entry name" value="P_ac_wall_RPT"/>
    <property type="match status" value="1"/>
</dbReference>
<feature type="compositionally biased region" description="Gly residues" evidence="1">
    <location>
        <begin position="465"/>
        <end position="503"/>
    </location>
</feature>
<organism evidence="4 5">
    <name type="scientific">Micromonospora endolithica</name>
    <dbReference type="NCBI Taxonomy" id="230091"/>
    <lineage>
        <taxon>Bacteria</taxon>
        <taxon>Bacillati</taxon>
        <taxon>Actinomycetota</taxon>
        <taxon>Actinomycetes</taxon>
        <taxon>Micromonosporales</taxon>
        <taxon>Micromonosporaceae</taxon>
        <taxon>Micromonospora</taxon>
    </lineage>
</organism>
<feature type="signal peptide" evidence="3">
    <location>
        <begin position="1"/>
        <end position="24"/>
    </location>
</feature>
<evidence type="ECO:0000256" key="2">
    <source>
        <dbReference type="SAM" id="Phobius"/>
    </source>
</evidence>
<feature type="compositionally biased region" description="Pro residues" evidence="1">
    <location>
        <begin position="217"/>
        <end position="226"/>
    </location>
</feature>
<evidence type="ECO:0000256" key="1">
    <source>
        <dbReference type="SAM" id="MobiDB-lite"/>
    </source>
</evidence>
<proteinExistence type="predicted"/>
<accession>A0A3A9ZIR6</accession>
<comment type="caution">
    <text evidence="4">The sequence shown here is derived from an EMBL/GenBank/DDBJ whole genome shotgun (WGS) entry which is preliminary data.</text>
</comment>
<evidence type="ECO:0000313" key="4">
    <source>
        <dbReference type="EMBL" id="RKN47915.1"/>
    </source>
</evidence>
<evidence type="ECO:0000256" key="3">
    <source>
        <dbReference type="SAM" id="SignalP"/>
    </source>
</evidence>
<sequence>MRAGAAGLAVVVLALATGATPAAAEPAVVTTAGADLVAVALDGDSMSLRIRDAAQVAGDAPGHDPADVVLGPDGGLAGRVPAGKALAFLGAPGHAVWSLAAGDTGFPALDTTGVRPGAVTDDAVTLTLRSVEGPGTFTAYTVSGLGSASPLFGSGPGLTRTARLPVGTRTGGVVWAFDAAGEYRLTLTGSATVRSGKQASAEATYRVRVPAINPAGQAPPPAPAPAKPVTRSGGESAARALAAPAAAPKPAAVPKPAAAPPAAKAAAPAAGARQVIADGHVDMGPQLSGNSWTIRIKDDRTSPPVWRETADVVLHVRDNARITVPAGADFLGRQGDAVWLLPQSQQAGIVWPGWNTQHESVVSGVKGSVTWALKGVSGPGRFALFLTGSFGKADVLFDSVKAFPQQLSVPLNTHAHGNWAFTRPGLYRLAVQMSGTTSAGKAVTDTKTLTIAVGDSTDPASGFGSAAGSGTGSAAGSGTGSAAGSGTGTGTGDGGTDQEGGGPLPRTGAGWVLTAAAAGVVLVVVGVLLLVFARRRRHTVLPDATGGVAA</sequence>
<feature type="transmembrane region" description="Helical" evidence="2">
    <location>
        <begin position="511"/>
        <end position="532"/>
    </location>
</feature>
<dbReference type="Proteomes" id="UP000281726">
    <property type="component" value="Unassembled WGS sequence"/>
</dbReference>
<reference evidence="4 5" key="1">
    <citation type="journal article" date="2004" name="Syst. Appl. Microbiol.">
        <title>Cryptoendolithic actinomycetes from antarctic sandstone rock samples: Micromonospora endolithica sp. nov. and two isolates related to Micromonospora coerulea Jensen 1932.</title>
        <authorList>
            <person name="Hirsch P."/>
            <person name="Mevs U."/>
            <person name="Kroppenstedt R.M."/>
            <person name="Schumann P."/>
            <person name="Stackebrandt E."/>
        </authorList>
    </citation>
    <scope>NUCLEOTIDE SEQUENCE [LARGE SCALE GENOMIC DNA]</scope>
    <source>
        <strain evidence="4 5">JCM 12677</strain>
    </source>
</reference>
<dbReference type="OrthoDB" id="4424311at2"/>
<keyword evidence="5" id="KW-1185">Reference proteome</keyword>
<gene>
    <name evidence="4" type="ORF">D7223_12360</name>
</gene>
<dbReference type="NCBIfam" id="TIGR03773">
    <property type="entry name" value="anch_rpt_wall"/>
    <property type="match status" value="1"/>
</dbReference>
<feature type="compositionally biased region" description="Low complexity" evidence="1">
    <location>
        <begin position="237"/>
        <end position="250"/>
    </location>
</feature>
<keyword evidence="2" id="KW-1133">Transmembrane helix</keyword>
<dbReference type="EMBL" id="RBAK01000004">
    <property type="protein sequence ID" value="RKN47915.1"/>
    <property type="molecule type" value="Genomic_DNA"/>
</dbReference>